<comment type="caution">
    <text evidence="8">The sequence shown here is derived from an EMBL/GenBank/DDBJ whole genome shotgun (WGS) entry which is preliminary data.</text>
</comment>
<feature type="region of interest" description="Disordered" evidence="5">
    <location>
        <begin position="288"/>
        <end position="312"/>
    </location>
</feature>
<dbReference type="CDD" id="cd14014">
    <property type="entry name" value="STKc_PknB_like"/>
    <property type="match status" value="1"/>
</dbReference>
<protein>
    <submittedName>
        <fullName evidence="8">Ligand-binding protein SH3</fullName>
    </submittedName>
</protein>
<proteinExistence type="predicted"/>
<dbReference type="Proteomes" id="UP000243376">
    <property type="component" value="Unassembled WGS sequence"/>
</dbReference>
<organism evidence="8 9">
    <name type="scientific">Chloroflexus aggregans</name>
    <dbReference type="NCBI Taxonomy" id="152260"/>
    <lineage>
        <taxon>Bacteria</taxon>
        <taxon>Bacillati</taxon>
        <taxon>Chloroflexota</taxon>
        <taxon>Chloroflexia</taxon>
        <taxon>Chloroflexales</taxon>
        <taxon>Chloroflexineae</taxon>
        <taxon>Chloroflexaceae</taxon>
        <taxon>Chloroflexus</taxon>
    </lineage>
</organism>
<dbReference type="PANTHER" id="PTHR43289">
    <property type="entry name" value="MITOGEN-ACTIVATED PROTEIN KINASE KINASE KINASE 20-RELATED"/>
    <property type="match status" value="1"/>
</dbReference>
<dbReference type="Gene3D" id="2.30.30.40">
    <property type="entry name" value="SH3 Domains"/>
    <property type="match status" value="1"/>
</dbReference>
<keyword evidence="1" id="KW-0808">Transferase</keyword>
<evidence type="ECO:0000313" key="9">
    <source>
        <dbReference type="Proteomes" id="UP000243376"/>
    </source>
</evidence>
<dbReference type="Pfam" id="PF08239">
    <property type="entry name" value="SH3_3"/>
    <property type="match status" value="1"/>
</dbReference>
<feature type="domain" description="Protein kinase" evidence="7">
    <location>
        <begin position="16"/>
        <end position="273"/>
    </location>
</feature>
<dbReference type="GO" id="GO:0005524">
    <property type="term" value="F:ATP binding"/>
    <property type="evidence" value="ECO:0007669"/>
    <property type="project" value="UniProtKB-KW"/>
</dbReference>
<keyword evidence="2" id="KW-0547">Nucleotide-binding</keyword>
<evidence type="ECO:0000256" key="4">
    <source>
        <dbReference type="ARBA" id="ARBA00022840"/>
    </source>
</evidence>
<dbReference type="PANTHER" id="PTHR43289:SF34">
    <property type="entry name" value="SERINE_THREONINE-PROTEIN KINASE YBDM-RELATED"/>
    <property type="match status" value="1"/>
</dbReference>
<feature type="compositionally biased region" description="Polar residues" evidence="5">
    <location>
        <begin position="299"/>
        <end position="308"/>
    </location>
</feature>
<gene>
    <name evidence="8" type="ORF">C0184_04450</name>
</gene>
<name>A0A2J6X9E6_9CHLR</name>
<dbReference type="Pfam" id="PF00069">
    <property type="entry name" value="Pkinase"/>
    <property type="match status" value="1"/>
</dbReference>
<dbReference type="SMART" id="SM00220">
    <property type="entry name" value="S_TKc"/>
    <property type="match status" value="1"/>
</dbReference>
<evidence type="ECO:0000256" key="1">
    <source>
        <dbReference type="ARBA" id="ARBA00022679"/>
    </source>
</evidence>
<accession>A0A2J6X9E6</accession>
<dbReference type="SUPFAM" id="SSF56112">
    <property type="entry name" value="Protein kinase-like (PK-like)"/>
    <property type="match status" value="1"/>
</dbReference>
<evidence type="ECO:0000256" key="3">
    <source>
        <dbReference type="ARBA" id="ARBA00022777"/>
    </source>
</evidence>
<keyword evidence="4" id="KW-0067">ATP-binding</keyword>
<dbReference type="InterPro" id="IPR011009">
    <property type="entry name" value="Kinase-like_dom_sf"/>
</dbReference>
<dbReference type="EMBL" id="PNIQ01000295">
    <property type="protein sequence ID" value="PMP83985.1"/>
    <property type="molecule type" value="Genomic_DNA"/>
</dbReference>
<evidence type="ECO:0000256" key="5">
    <source>
        <dbReference type="SAM" id="MobiDB-lite"/>
    </source>
</evidence>
<keyword evidence="6" id="KW-1133">Transmembrane helix</keyword>
<keyword evidence="6" id="KW-0472">Membrane</keyword>
<keyword evidence="6" id="KW-0812">Transmembrane</keyword>
<dbReference type="Gene3D" id="3.30.200.20">
    <property type="entry name" value="Phosphorylase Kinase, domain 1"/>
    <property type="match status" value="1"/>
</dbReference>
<feature type="transmembrane region" description="Helical" evidence="6">
    <location>
        <begin position="351"/>
        <end position="376"/>
    </location>
</feature>
<evidence type="ECO:0000259" key="7">
    <source>
        <dbReference type="PROSITE" id="PS50011"/>
    </source>
</evidence>
<evidence type="ECO:0000256" key="2">
    <source>
        <dbReference type="ARBA" id="ARBA00022741"/>
    </source>
</evidence>
<evidence type="ECO:0000256" key="6">
    <source>
        <dbReference type="SAM" id="Phobius"/>
    </source>
</evidence>
<dbReference type="InterPro" id="IPR003646">
    <property type="entry name" value="SH3-like_bac-type"/>
</dbReference>
<reference evidence="8 9" key="1">
    <citation type="submission" date="2018-01" db="EMBL/GenBank/DDBJ databases">
        <title>Metagenomic assembled genomes from two thermal pools in the Uzon Caldera, Kamchatka, Russia.</title>
        <authorList>
            <person name="Wilkins L."/>
            <person name="Ettinger C."/>
        </authorList>
    </citation>
    <scope>NUCLEOTIDE SEQUENCE [LARGE SCALE GENOMIC DNA]</scope>
    <source>
        <strain evidence="8">ZAV-02</strain>
    </source>
</reference>
<dbReference type="AlphaFoldDB" id="A0A2J6X9E6"/>
<dbReference type="Gene3D" id="1.10.510.10">
    <property type="entry name" value="Transferase(Phosphotransferase) domain 1"/>
    <property type="match status" value="1"/>
</dbReference>
<evidence type="ECO:0000313" key="8">
    <source>
        <dbReference type="EMBL" id="PMP83985.1"/>
    </source>
</evidence>
<dbReference type="InterPro" id="IPR000719">
    <property type="entry name" value="Prot_kinase_dom"/>
</dbReference>
<sequence>MTFPDVSKEPVLFGRYRVHIMLGESRLATVYKATDLRLQRPVLIHLLRKELCIHPHKRAQFLTEAKQSAHRSHPVFLEVFDIGERNDRPFLITEAVDGRPLLGVGALSVEQALAIVRQVAEAVALCQSHRSPELPLGLFHPPISSANLLLVGDGQVKLVDGWCFEPNLIAADLAHYRAPELSKGQAPQLSSVVYALGILLFELITGQRPIHGDDAQSTALAHLTQTVPSLARVRPTMYIPSLDRLIARATAHDPVHRFADAQSFVTAINDLWRELTVSTRRLNVEPVRTSGRPAVGGSTHHQTPSDAKSVQVAPVVRSPMPTSSLRNRVSQVFTGSFDIDSLRRQHWSRTVGGILVMIMLLLGVAALSFWGVTWIVRQLGFGTASQLPDAPSWSLPDFNWPGRAPPELYVVNIAEGLNLRSEPSARSDTIMTVVPNGVVVRKLEGPVIADNIPWLKVRVELNGQSIEGWMSLNYLRPQP</sequence>
<keyword evidence="3" id="KW-0418">Kinase</keyword>
<dbReference type="GO" id="GO:0004674">
    <property type="term" value="F:protein serine/threonine kinase activity"/>
    <property type="evidence" value="ECO:0007669"/>
    <property type="project" value="TreeGrafter"/>
</dbReference>
<dbReference type="PROSITE" id="PS50011">
    <property type="entry name" value="PROTEIN_KINASE_DOM"/>
    <property type="match status" value="1"/>
</dbReference>